<evidence type="ECO:0000313" key="3">
    <source>
        <dbReference type="EMBL" id="SFG47314.1"/>
    </source>
</evidence>
<dbReference type="EMBL" id="FOPM01000004">
    <property type="protein sequence ID" value="SFG47314.1"/>
    <property type="molecule type" value="Genomic_DNA"/>
</dbReference>
<dbReference type="SMART" id="SM00267">
    <property type="entry name" value="GGDEF"/>
    <property type="match status" value="1"/>
</dbReference>
<accession>A0A1I2S368</accession>
<dbReference type="SUPFAM" id="SSF55073">
    <property type="entry name" value="Nucleotide cyclase"/>
    <property type="match status" value="1"/>
</dbReference>
<dbReference type="PROSITE" id="PS50887">
    <property type="entry name" value="GGDEF"/>
    <property type="match status" value="1"/>
</dbReference>
<keyword evidence="1" id="KW-1133">Transmembrane helix</keyword>
<keyword evidence="4" id="KW-1185">Reference proteome</keyword>
<feature type="transmembrane region" description="Helical" evidence="1">
    <location>
        <begin position="196"/>
        <end position="218"/>
    </location>
</feature>
<organism evidence="3 4">
    <name type="scientific">Methylobacterium gossipiicola</name>
    <dbReference type="NCBI Taxonomy" id="582675"/>
    <lineage>
        <taxon>Bacteria</taxon>
        <taxon>Pseudomonadati</taxon>
        <taxon>Pseudomonadota</taxon>
        <taxon>Alphaproteobacteria</taxon>
        <taxon>Hyphomicrobiales</taxon>
        <taxon>Methylobacteriaceae</taxon>
        <taxon>Methylobacterium</taxon>
    </lineage>
</organism>
<dbReference type="InterPro" id="IPR029787">
    <property type="entry name" value="Nucleotide_cyclase"/>
</dbReference>
<dbReference type="RefSeq" id="WP_091969381.1">
    <property type="nucleotide sequence ID" value="NZ_FOPM01000004.1"/>
</dbReference>
<dbReference type="Pfam" id="PF00990">
    <property type="entry name" value="GGDEF"/>
    <property type="match status" value="1"/>
</dbReference>
<evidence type="ECO:0000256" key="1">
    <source>
        <dbReference type="SAM" id="Phobius"/>
    </source>
</evidence>
<evidence type="ECO:0000259" key="2">
    <source>
        <dbReference type="PROSITE" id="PS50887"/>
    </source>
</evidence>
<dbReference type="Pfam" id="PF05227">
    <property type="entry name" value="CHASE3"/>
    <property type="match status" value="1"/>
</dbReference>
<dbReference type="InterPro" id="IPR007891">
    <property type="entry name" value="CHASE3"/>
</dbReference>
<sequence length="402" mass="44168">MRLHETVVCKLPSFVHYLEAKIALVAILLAVLCGVGSYGLYVQLDTSQTATETLLRANVRARRLTEALSVLQDAETGQRGFLLTGRTDYLEPYDRALQMVDRTFANLQAEYVGSNLGMVTVISITEKAHVRIALLRKTVEVRRQQGFEPALQLVVKENGKRVMDNIRQEMRHLLEAEQTIIDRNLLRTRSIAERNVGLWLGAACVVMPPIAFCLLLAVRDARRGRRQSVHLSHVSSHDALTGLLNRVELLSRLEEALAQRPGAVGVLYLDLNGFKAINDELGHAMGDRVLMEVAYRLRATMRPGDTAARLGGDEFVILVEDCSDRSALDVLAARVEAALESISLPGLQQHRIGGSVGSAFSAEDGTSAASLIAAADTAMYARKMHMRRAKPVQSQQALPLTA</sequence>
<dbReference type="OrthoDB" id="9812260at2"/>
<protein>
    <submittedName>
        <fullName evidence="3">Diguanylate cyclase (GGDEF) domain-containing protein</fullName>
    </submittedName>
</protein>
<dbReference type="InterPro" id="IPR000160">
    <property type="entry name" value="GGDEF_dom"/>
</dbReference>
<feature type="transmembrane region" description="Helical" evidence="1">
    <location>
        <begin position="21"/>
        <end position="41"/>
    </location>
</feature>
<keyword evidence="1" id="KW-0472">Membrane</keyword>
<dbReference type="InterPro" id="IPR043128">
    <property type="entry name" value="Rev_trsase/Diguanyl_cyclase"/>
</dbReference>
<dbReference type="CDD" id="cd01949">
    <property type="entry name" value="GGDEF"/>
    <property type="match status" value="1"/>
</dbReference>
<dbReference type="PANTHER" id="PTHR46663">
    <property type="entry name" value="DIGUANYLATE CYCLASE DGCT-RELATED"/>
    <property type="match status" value="1"/>
</dbReference>
<dbReference type="InterPro" id="IPR052163">
    <property type="entry name" value="DGC-Regulatory_Protein"/>
</dbReference>
<keyword evidence="1" id="KW-0812">Transmembrane</keyword>
<dbReference type="Proteomes" id="UP000199229">
    <property type="component" value="Unassembled WGS sequence"/>
</dbReference>
<dbReference type="AlphaFoldDB" id="A0A1I2S368"/>
<proteinExistence type="predicted"/>
<gene>
    <name evidence="3" type="ORF">SAMN05192565_1043</name>
</gene>
<dbReference type="NCBIfam" id="TIGR00254">
    <property type="entry name" value="GGDEF"/>
    <property type="match status" value="1"/>
</dbReference>
<feature type="domain" description="GGDEF" evidence="2">
    <location>
        <begin position="262"/>
        <end position="395"/>
    </location>
</feature>
<dbReference type="STRING" id="582675.SAMN05192565_1043"/>
<reference evidence="4" key="1">
    <citation type="submission" date="2016-10" db="EMBL/GenBank/DDBJ databases">
        <authorList>
            <person name="Varghese N."/>
            <person name="Submissions S."/>
        </authorList>
    </citation>
    <scope>NUCLEOTIDE SEQUENCE [LARGE SCALE GENOMIC DNA]</scope>
    <source>
        <strain evidence="4">Gh-105</strain>
    </source>
</reference>
<name>A0A1I2S368_9HYPH</name>
<dbReference type="PANTHER" id="PTHR46663:SF2">
    <property type="entry name" value="GGDEF DOMAIN-CONTAINING PROTEIN"/>
    <property type="match status" value="1"/>
</dbReference>
<dbReference type="CDD" id="cd19410">
    <property type="entry name" value="HK9-like_sensor"/>
    <property type="match status" value="1"/>
</dbReference>
<dbReference type="Gene3D" id="3.30.70.270">
    <property type="match status" value="1"/>
</dbReference>
<evidence type="ECO:0000313" key="4">
    <source>
        <dbReference type="Proteomes" id="UP000199229"/>
    </source>
</evidence>